<sequence>MPGTRGEPMRPSARLVVQALLIASLAGAGIWALSPWASGQADPWDGDGLYYSGALFTAGVLAGFIVPRPLWAQYLGVIVGQVLYLLLFLPIGPLLAVGLVFLLPWSLLFLAGAYAGARLHTR</sequence>
<evidence type="ECO:0000256" key="1">
    <source>
        <dbReference type="SAM" id="Phobius"/>
    </source>
</evidence>
<feature type="transmembrane region" description="Helical" evidence="1">
    <location>
        <begin position="48"/>
        <end position="66"/>
    </location>
</feature>
<keyword evidence="1" id="KW-0472">Membrane</keyword>
<accession>A0A9X7YRX4</accession>
<protein>
    <submittedName>
        <fullName evidence="2">Uncharacterized protein</fullName>
    </submittedName>
</protein>
<evidence type="ECO:0000313" key="3">
    <source>
        <dbReference type="Proteomes" id="UP000595933"/>
    </source>
</evidence>
<gene>
    <name evidence="2" type="ORF">I6H70_05975</name>
</gene>
<proteinExistence type="predicted"/>
<keyword evidence="1" id="KW-1133">Transmembrane helix</keyword>
<name>A0A9X7YRX4_9GAMM</name>
<evidence type="ECO:0000313" key="2">
    <source>
        <dbReference type="EMBL" id="QQN51983.1"/>
    </source>
</evidence>
<dbReference type="AlphaFoldDB" id="A0A9X7YRX4"/>
<dbReference type="Proteomes" id="UP000595933">
    <property type="component" value="Chromosome"/>
</dbReference>
<keyword evidence="1" id="KW-0812">Transmembrane</keyword>
<dbReference type="RefSeq" id="WP_200293118.1">
    <property type="nucleotide sequence ID" value="NZ_CP067013.1"/>
</dbReference>
<reference evidence="2 3" key="1">
    <citation type="submission" date="2020-12" db="EMBL/GenBank/DDBJ databases">
        <title>FDA dAtabase for Regulatory Grade micrObial Sequences (FDA-ARGOS): Supporting development and validation of Infectious Disease Dx tests.</title>
        <authorList>
            <person name="Sproer C."/>
            <person name="Gronow S."/>
            <person name="Severitt S."/>
            <person name="Schroder I."/>
            <person name="Tallon L."/>
            <person name="Sadzewicz L."/>
            <person name="Zhao X."/>
            <person name="Boylan J."/>
            <person name="Ott S."/>
            <person name="Bowen H."/>
            <person name="Vavikolanu K."/>
            <person name="Mehta A."/>
            <person name="Aluvathingal J."/>
            <person name="Nadendla S."/>
            <person name="Lowell S."/>
            <person name="Myers T."/>
            <person name="Yan Y."/>
            <person name="Sichtig H."/>
        </authorList>
    </citation>
    <scope>NUCLEOTIDE SEQUENCE [LARGE SCALE GENOMIC DNA]</scope>
    <source>
        <strain evidence="2 3">FDAARGOS_1013</strain>
    </source>
</reference>
<dbReference type="EMBL" id="CP067013">
    <property type="protein sequence ID" value="QQN51983.1"/>
    <property type="molecule type" value="Genomic_DNA"/>
</dbReference>
<organism evidence="2 3">
    <name type="scientific">Stutzerimonas balearica</name>
    <dbReference type="NCBI Taxonomy" id="74829"/>
    <lineage>
        <taxon>Bacteria</taxon>
        <taxon>Pseudomonadati</taxon>
        <taxon>Pseudomonadota</taxon>
        <taxon>Gammaproteobacteria</taxon>
        <taxon>Pseudomonadales</taxon>
        <taxon>Pseudomonadaceae</taxon>
        <taxon>Stutzerimonas</taxon>
    </lineage>
</organism>